<dbReference type="RefSeq" id="WP_146644911.1">
    <property type="nucleotide sequence ID" value="NZ_CP012333.1"/>
</dbReference>
<gene>
    <name evidence="1" type="ORF">AKJ09_00027</name>
</gene>
<dbReference type="AlphaFoldDB" id="A0A0K1PII6"/>
<name>A0A0K1PII6_9BACT</name>
<evidence type="ECO:0000313" key="1">
    <source>
        <dbReference type="EMBL" id="AKU93363.1"/>
    </source>
</evidence>
<reference evidence="1 2" key="1">
    <citation type="submission" date="2015-08" db="EMBL/GenBank/DDBJ databases">
        <authorList>
            <person name="Babu N.S."/>
            <person name="Beckwith C.J."/>
            <person name="Beseler K.G."/>
            <person name="Brison A."/>
            <person name="Carone J.V."/>
            <person name="Caskin T.P."/>
            <person name="Diamond M."/>
            <person name="Durham M.E."/>
            <person name="Foxe J.M."/>
            <person name="Go M."/>
            <person name="Henderson B.A."/>
            <person name="Jones I.B."/>
            <person name="McGettigan J.A."/>
            <person name="Micheletti S.J."/>
            <person name="Nasrallah M.E."/>
            <person name="Ortiz D."/>
            <person name="Piller C.R."/>
            <person name="Privatt S.R."/>
            <person name="Schneider S.L."/>
            <person name="Sharp S."/>
            <person name="Smith T.C."/>
            <person name="Stanton J.D."/>
            <person name="Ullery H.E."/>
            <person name="Wilson R.J."/>
            <person name="Serrano M.G."/>
            <person name="Buck G."/>
            <person name="Lee V."/>
            <person name="Wang Y."/>
            <person name="Carvalho R."/>
            <person name="Voegtly L."/>
            <person name="Shi R."/>
            <person name="Duckworth R."/>
            <person name="Johnson A."/>
            <person name="Loviza R."/>
            <person name="Walstead R."/>
            <person name="Shah Z."/>
            <person name="Kiflezghi M."/>
            <person name="Wade K."/>
            <person name="Ball S.L."/>
            <person name="Bradley K.W."/>
            <person name="Asai D.J."/>
            <person name="Bowman C.A."/>
            <person name="Russell D.A."/>
            <person name="Pope W.H."/>
            <person name="Jacobs-Sera D."/>
            <person name="Hendrix R.W."/>
            <person name="Hatfull G.F."/>
        </authorList>
    </citation>
    <scope>NUCLEOTIDE SEQUENCE [LARGE SCALE GENOMIC DNA]</scope>
    <source>
        <strain evidence="1 2">DSM 27648</strain>
    </source>
</reference>
<dbReference type="EMBL" id="CP012333">
    <property type="protein sequence ID" value="AKU93363.1"/>
    <property type="molecule type" value="Genomic_DNA"/>
</dbReference>
<evidence type="ECO:0000313" key="2">
    <source>
        <dbReference type="Proteomes" id="UP000064967"/>
    </source>
</evidence>
<proteinExistence type="predicted"/>
<protein>
    <submittedName>
        <fullName evidence="1">Uncharacterized protein</fullName>
    </submittedName>
</protein>
<sequence length="64" mass="6907">MNWSVILTFGGMIAGATWAVCSKLSSIENALLTHVADCKVVQAEHGMTLREHAAQIRALQKAAR</sequence>
<organism evidence="1 2">
    <name type="scientific">Labilithrix luteola</name>
    <dbReference type="NCBI Taxonomy" id="1391654"/>
    <lineage>
        <taxon>Bacteria</taxon>
        <taxon>Pseudomonadati</taxon>
        <taxon>Myxococcota</taxon>
        <taxon>Polyangia</taxon>
        <taxon>Polyangiales</taxon>
        <taxon>Labilitrichaceae</taxon>
        <taxon>Labilithrix</taxon>
    </lineage>
</organism>
<accession>A0A0K1PII6</accession>
<keyword evidence="2" id="KW-1185">Reference proteome</keyword>
<dbReference type="KEGG" id="llu:AKJ09_00027"/>
<dbReference type="Proteomes" id="UP000064967">
    <property type="component" value="Chromosome"/>
</dbReference>
<dbReference type="STRING" id="1391654.AKJ09_00027"/>